<dbReference type="EMBL" id="JAABOA010000714">
    <property type="protein sequence ID" value="KAF9583389.1"/>
    <property type="molecule type" value="Genomic_DNA"/>
</dbReference>
<name>A0A9P6KF90_9FUNG</name>
<comment type="caution">
    <text evidence="3">The sequence shown here is derived from an EMBL/GenBank/DDBJ whole genome shotgun (WGS) entry which is preliminary data.</text>
</comment>
<proteinExistence type="predicted"/>
<feature type="region of interest" description="Disordered" evidence="1">
    <location>
        <begin position="156"/>
        <end position="187"/>
    </location>
</feature>
<keyword evidence="4" id="KW-1185">Reference proteome</keyword>
<feature type="chain" id="PRO_5040220454" evidence="2">
    <location>
        <begin position="26"/>
        <end position="295"/>
    </location>
</feature>
<gene>
    <name evidence="3" type="ORF">BGW38_009597</name>
</gene>
<organism evidence="3 4">
    <name type="scientific">Lunasporangiospora selenospora</name>
    <dbReference type="NCBI Taxonomy" id="979761"/>
    <lineage>
        <taxon>Eukaryota</taxon>
        <taxon>Fungi</taxon>
        <taxon>Fungi incertae sedis</taxon>
        <taxon>Mucoromycota</taxon>
        <taxon>Mortierellomycotina</taxon>
        <taxon>Mortierellomycetes</taxon>
        <taxon>Mortierellales</taxon>
        <taxon>Mortierellaceae</taxon>
        <taxon>Lunasporangiospora</taxon>
    </lineage>
</organism>
<reference evidence="3" key="1">
    <citation type="journal article" date="2020" name="Fungal Divers.">
        <title>Resolving the Mortierellaceae phylogeny through synthesis of multi-gene phylogenetics and phylogenomics.</title>
        <authorList>
            <person name="Vandepol N."/>
            <person name="Liber J."/>
            <person name="Desiro A."/>
            <person name="Na H."/>
            <person name="Kennedy M."/>
            <person name="Barry K."/>
            <person name="Grigoriev I.V."/>
            <person name="Miller A.N."/>
            <person name="O'Donnell K."/>
            <person name="Stajich J.E."/>
            <person name="Bonito G."/>
        </authorList>
    </citation>
    <scope>NUCLEOTIDE SEQUENCE</scope>
    <source>
        <strain evidence="3">KOD1015</strain>
    </source>
</reference>
<protein>
    <submittedName>
        <fullName evidence="3">Uncharacterized protein</fullName>
    </submittedName>
</protein>
<dbReference type="OrthoDB" id="2446627at2759"/>
<feature type="compositionally biased region" description="Polar residues" evidence="1">
    <location>
        <begin position="168"/>
        <end position="177"/>
    </location>
</feature>
<evidence type="ECO:0000256" key="2">
    <source>
        <dbReference type="SAM" id="SignalP"/>
    </source>
</evidence>
<feature type="signal peptide" evidence="2">
    <location>
        <begin position="1"/>
        <end position="25"/>
    </location>
</feature>
<dbReference type="Proteomes" id="UP000780801">
    <property type="component" value="Unassembled WGS sequence"/>
</dbReference>
<accession>A0A9P6KF90</accession>
<evidence type="ECO:0000256" key="1">
    <source>
        <dbReference type="SAM" id="MobiDB-lite"/>
    </source>
</evidence>
<sequence length="295" mass="33554">MRHPRSPACLALITIFLQYLILAQGRALDQALDKKAKVIDGSDSPSSIKTEPQIHRLPGIRQRRQSLFSHVNDDLALDRETTTDASAKMQGDYHRVTPGQHRAEPVLNNNNNNNNDADDYIEEDHQKGDHDVRTVIEPRFPSIDLFEDDEDDEAFALSEGQDGVLRKASTTGTTDNTDSADNEDGSATQVWMVDEWEEDLEGDMDELIGWAEDEEETLMANTFTEPILENSIRREGENNVLGVDDSKINQMEASILRAKIMGNHRLRDQSSIRSLFQGEEDSRRFQRYFSKSWLF</sequence>
<dbReference type="AlphaFoldDB" id="A0A9P6KF90"/>
<keyword evidence="2" id="KW-0732">Signal</keyword>
<evidence type="ECO:0000313" key="3">
    <source>
        <dbReference type="EMBL" id="KAF9583389.1"/>
    </source>
</evidence>
<evidence type="ECO:0000313" key="4">
    <source>
        <dbReference type="Proteomes" id="UP000780801"/>
    </source>
</evidence>